<accession>A0A2N1NA14</accession>
<reference evidence="2 3" key="1">
    <citation type="submission" date="2016-04" db="EMBL/GenBank/DDBJ databases">
        <title>Genome analyses suggest a sexual origin of heterokaryosis in a supposedly ancient asexual fungus.</title>
        <authorList>
            <person name="Ropars J."/>
            <person name="Sedzielewska K."/>
            <person name="Noel J."/>
            <person name="Charron P."/>
            <person name="Farinelli L."/>
            <person name="Marton T."/>
            <person name="Kruger M."/>
            <person name="Pelin A."/>
            <person name="Brachmann A."/>
            <person name="Corradi N."/>
        </authorList>
    </citation>
    <scope>NUCLEOTIDE SEQUENCE [LARGE SCALE GENOMIC DNA]</scope>
    <source>
        <strain evidence="2 3">C2</strain>
    </source>
</reference>
<proteinExistence type="predicted"/>
<feature type="compositionally biased region" description="Low complexity" evidence="1">
    <location>
        <begin position="118"/>
        <end position="152"/>
    </location>
</feature>
<reference evidence="2 3" key="2">
    <citation type="submission" date="2017-10" db="EMBL/GenBank/DDBJ databases">
        <title>Extensive intraspecific genome diversity in a model arbuscular mycorrhizal fungus.</title>
        <authorList>
            <person name="Chen E.C.H."/>
            <person name="Morin E."/>
            <person name="Baudet D."/>
            <person name="Noel J."/>
            <person name="Ndikumana S."/>
            <person name="Charron P."/>
            <person name="St-Onge C."/>
            <person name="Giorgi J."/>
            <person name="Grigoriev I.V."/>
            <person name="Roux C."/>
            <person name="Martin F.M."/>
            <person name="Corradi N."/>
        </authorList>
    </citation>
    <scope>NUCLEOTIDE SEQUENCE [LARGE SCALE GENOMIC DNA]</scope>
    <source>
        <strain evidence="2 3">C2</strain>
    </source>
</reference>
<protein>
    <submittedName>
        <fullName evidence="2">Uncharacterized protein</fullName>
    </submittedName>
</protein>
<evidence type="ECO:0000256" key="1">
    <source>
        <dbReference type="SAM" id="MobiDB-lite"/>
    </source>
</evidence>
<evidence type="ECO:0000313" key="2">
    <source>
        <dbReference type="EMBL" id="PKK70689.1"/>
    </source>
</evidence>
<dbReference type="VEuPathDB" id="FungiDB:RhiirA1_502546"/>
<dbReference type="AlphaFoldDB" id="A0A2N1NA14"/>
<feature type="region of interest" description="Disordered" evidence="1">
    <location>
        <begin position="104"/>
        <end position="152"/>
    </location>
</feature>
<gene>
    <name evidence="2" type="ORF">RhiirC2_452778</name>
</gene>
<dbReference type="Proteomes" id="UP000233469">
    <property type="component" value="Unassembled WGS sequence"/>
</dbReference>
<dbReference type="OrthoDB" id="2403021at2759"/>
<evidence type="ECO:0000313" key="3">
    <source>
        <dbReference type="Proteomes" id="UP000233469"/>
    </source>
</evidence>
<organism evidence="2 3">
    <name type="scientific">Rhizophagus irregularis</name>
    <dbReference type="NCBI Taxonomy" id="588596"/>
    <lineage>
        <taxon>Eukaryota</taxon>
        <taxon>Fungi</taxon>
        <taxon>Fungi incertae sedis</taxon>
        <taxon>Mucoromycota</taxon>
        <taxon>Glomeromycotina</taxon>
        <taxon>Glomeromycetes</taxon>
        <taxon>Glomerales</taxon>
        <taxon>Glomeraceae</taxon>
        <taxon>Rhizophagus</taxon>
    </lineage>
</organism>
<sequence>MVTHNSSNNFDDNVYYESNSQATVSQTNDIYYNDVNNMISDQQLMSNTISLDQKLNVSSPNHQNHQQQYDANDANYANNNQQSAISDQQPNVASSNHLHQTAMSNNTDSIIPGHNHHQQPSDNNNHDPNNTNYNNNQSSSNNGSSPQFSSPQSGISLNITINSPQTNFLIIPNMDIQQVLAFLNNPSGFQR</sequence>
<dbReference type="VEuPathDB" id="FungiDB:FUN_011496"/>
<dbReference type="EMBL" id="LLXL01000588">
    <property type="protein sequence ID" value="PKK70689.1"/>
    <property type="molecule type" value="Genomic_DNA"/>
</dbReference>
<name>A0A2N1NA14_9GLOM</name>
<comment type="caution">
    <text evidence="2">The sequence shown here is derived from an EMBL/GenBank/DDBJ whole genome shotgun (WGS) entry which is preliminary data.</text>
</comment>